<keyword evidence="1 2" id="KW-0378">Hydrolase</keyword>
<dbReference type="OrthoDB" id="9816289at2"/>
<dbReference type="HOGENOM" id="CLU_104636_0_0_10"/>
<dbReference type="PROSITE" id="PS51462">
    <property type="entry name" value="NUDIX"/>
    <property type="match status" value="1"/>
</dbReference>
<sequence>MYKVFVNDVPIMLSTEKQIGKEYTNIPIKIARLKKIIKKIKKGKLTYVNLYHKKEEKLFKHLKRKLPVVVAGGGLVYNDNQEILFIYRNDKWDLPKGKIEKNETIEECAIREVWEETGVEDLKITKLITKTYHVFKRNGKLKLKETWWYEMHTPYTGELTPQPSEGIEKVKWKNFAKSQKALQGSYENIKLLFPKEYLTMHPNDRVGI</sequence>
<evidence type="ECO:0000256" key="2">
    <source>
        <dbReference type="RuleBase" id="RU003476"/>
    </source>
</evidence>
<dbReference type="Gene3D" id="3.90.79.10">
    <property type="entry name" value="Nucleoside Triphosphate Pyrophosphohydrolase"/>
    <property type="match status" value="1"/>
</dbReference>
<keyword evidence="5" id="KW-1185">Reference proteome</keyword>
<dbReference type="eggNOG" id="COG0494">
    <property type="taxonomic scope" value="Bacteria"/>
</dbReference>
<reference evidence="4 5" key="1">
    <citation type="journal article" date="2010" name="J. Bacteriol.">
        <title>The complete genome sequence of Croceibacter atlanticus HTCC2559T.</title>
        <authorList>
            <person name="Oh H.M."/>
            <person name="Kang I."/>
            <person name="Ferriera S."/>
            <person name="Giovannoni S.J."/>
            <person name="Cho J.C."/>
        </authorList>
    </citation>
    <scope>NUCLEOTIDE SEQUENCE [LARGE SCALE GENOMIC DNA]</scope>
    <source>
        <strain evidence="5">ATCC BAA-628 / HTCC2559 / KCTC 12090</strain>
    </source>
</reference>
<dbReference type="InterPro" id="IPR000086">
    <property type="entry name" value="NUDIX_hydrolase_dom"/>
</dbReference>
<dbReference type="Proteomes" id="UP000002297">
    <property type="component" value="Chromosome"/>
</dbReference>
<organism evidence="4 5">
    <name type="scientific">Croceibacter atlanticus (strain ATCC BAA-628 / JCM 21780 / CIP 108009 / IAM 15332 / KCTC 12090 / HTCC2559)</name>
    <dbReference type="NCBI Taxonomy" id="216432"/>
    <lineage>
        <taxon>Bacteria</taxon>
        <taxon>Pseudomonadati</taxon>
        <taxon>Bacteroidota</taxon>
        <taxon>Flavobacteriia</taxon>
        <taxon>Flavobacteriales</taxon>
        <taxon>Flavobacteriaceae</taxon>
        <taxon>Croceibacter</taxon>
    </lineage>
</organism>
<feature type="domain" description="Nudix hydrolase" evidence="3">
    <location>
        <begin position="67"/>
        <end position="196"/>
    </location>
</feature>
<dbReference type="EMBL" id="CP002046">
    <property type="protein sequence ID" value="EAP85950.1"/>
    <property type="molecule type" value="Genomic_DNA"/>
</dbReference>
<dbReference type="InterPro" id="IPR015797">
    <property type="entry name" value="NUDIX_hydrolase-like_dom_sf"/>
</dbReference>
<dbReference type="GeneID" id="89453346"/>
<evidence type="ECO:0000313" key="5">
    <source>
        <dbReference type="Proteomes" id="UP000002297"/>
    </source>
</evidence>
<dbReference type="PANTHER" id="PTHR43736:SF1">
    <property type="entry name" value="DIHYDRONEOPTERIN TRIPHOSPHATE DIPHOSPHATASE"/>
    <property type="match status" value="1"/>
</dbReference>
<dbReference type="AlphaFoldDB" id="A3UBE9"/>
<dbReference type="KEGG" id="cat:CA2559_07956"/>
<dbReference type="PRINTS" id="PR00502">
    <property type="entry name" value="NUDIXFAMILY"/>
</dbReference>
<gene>
    <name evidence="4" type="ordered locus">CA2559_07956</name>
</gene>
<accession>A3UBE9</accession>
<dbReference type="GO" id="GO:0016787">
    <property type="term" value="F:hydrolase activity"/>
    <property type="evidence" value="ECO:0007669"/>
    <property type="project" value="UniProtKB-KW"/>
</dbReference>
<dbReference type="SUPFAM" id="SSF55811">
    <property type="entry name" value="Nudix"/>
    <property type="match status" value="1"/>
</dbReference>
<dbReference type="PROSITE" id="PS00893">
    <property type="entry name" value="NUDIX_BOX"/>
    <property type="match status" value="1"/>
</dbReference>
<evidence type="ECO:0000256" key="1">
    <source>
        <dbReference type="ARBA" id="ARBA00022801"/>
    </source>
</evidence>
<dbReference type="InterPro" id="IPR020476">
    <property type="entry name" value="Nudix_hydrolase"/>
</dbReference>
<evidence type="ECO:0000259" key="3">
    <source>
        <dbReference type="PROSITE" id="PS51462"/>
    </source>
</evidence>
<dbReference type="RefSeq" id="WP_013187336.1">
    <property type="nucleotide sequence ID" value="NC_014230.1"/>
</dbReference>
<dbReference type="InterPro" id="IPR020084">
    <property type="entry name" value="NUDIX_hydrolase_CS"/>
</dbReference>
<protein>
    <submittedName>
        <fullName evidence="4">AP4A hydrolase</fullName>
    </submittedName>
</protein>
<comment type="similarity">
    <text evidence="2">Belongs to the Nudix hydrolase family.</text>
</comment>
<dbReference type="CDD" id="cd03673">
    <property type="entry name" value="NUDIX_Ap6A_hydrolase"/>
    <property type="match status" value="1"/>
</dbReference>
<dbReference type="Pfam" id="PF00293">
    <property type="entry name" value="NUDIX"/>
    <property type="match status" value="1"/>
</dbReference>
<dbReference type="STRING" id="216432.CA2559_07956"/>
<dbReference type="PANTHER" id="PTHR43736">
    <property type="entry name" value="ADP-RIBOSE PYROPHOSPHATASE"/>
    <property type="match status" value="1"/>
</dbReference>
<evidence type="ECO:0000313" key="4">
    <source>
        <dbReference type="EMBL" id="EAP85950.1"/>
    </source>
</evidence>
<name>A3UBE9_CROAH</name>
<proteinExistence type="inferred from homology"/>